<keyword evidence="1" id="KW-1133">Transmembrane helix</keyword>
<evidence type="ECO:0000256" key="1">
    <source>
        <dbReference type="SAM" id="Phobius"/>
    </source>
</evidence>
<proteinExistence type="predicted"/>
<name>A0A1I6UCS6_9EURY</name>
<organism evidence="2 3">
    <name type="scientific">Halostagnicola kamekurae</name>
    <dbReference type="NCBI Taxonomy" id="619731"/>
    <lineage>
        <taxon>Archaea</taxon>
        <taxon>Methanobacteriati</taxon>
        <taxon>Methanobacteriota</taxon>
        <taxon>Stenosarchaea group</taxon>
        <taxon>Halobacteria</taxon>
        <taxon>Halobacteriales</taxon>
        <taxon>Natrialbaceae</taxon>
        <taxon>Halostagnicola</taxon>
    </lineage>
</organism>
<keyword evidence="1" id="KW-0812">Transmembrane</keyword>
<evidence type="ECO:0000313" key="3">
    <source>
        <dbReference type="Proteomes" id="UP000199199"/>
    </source>
</evidence>
<dbReference type="Proteomes" id="UP000199199">
    <property type="component" value="Unassembled WGS sequence"/>
</dbReference>
<gene>
    <name evidence="2" type="ORF">SAMN04488556_3761</name>
</gene>
<accession>A0A1I6UCS6</accession>
<protein>
    <submittedName>
        <fullName evidence="2">Uncharacterized protein</fullName>
    </submittedName>
</protein>
<reference evidence="3" key="1">
    <citation type="submission" date="2016-10" db="EMBL/GenBank/DDBJ databases">
        <authorList>
            <person name="Varghese N."/>
            <person name="Submissions S."/>
        </authorList>
    </citation>
    <scope>NUCLEOTIDE SEQUENCE [LARGE SCALE GENOMIC DNA]</scope>
    <source>
        <strain evidence="3">DSM 22427</strain>
    </source>
</reference>
<keyword evidence="3" id="KW-1185">Reference proteome</keyword>
<sequence length="69" mass="7040">MDSVRWKNGSRLISLGGVALVAQLVIFQNSLGIVGDPGVSGVTEDVVSGGLLLVATVCLAVGVFLSLRD</sequence>
<keyword evidence="1" id="KW-0472">Membrane</keyword>
<feature type="transmembrane region" description="Helical" evidence="1">
    <location>
        <begin position="12"/>
        <end position="34"/>
    </location>
</feature>
<dbReference type="EMBL" id="FOZS01000004">
    <property type="protein sequence ID" value="SFS99276.1"/>
    <property type="molecule type" value="Genomic_DNA"/>
</dbReference>
<evidence type="ECO:0000313" key="2">
    <source>
        <dbReference type="EMBL" id="SFS99276.1"/>
    </source>
</evidence>
<feature type="transmembrane region" description="Helical" evidence="1">
    <location>
        <begin position="46"/>
        <end position="67"/>
    </location>
</feature>
<dbReference type="AlphaFoldDB" id="A0A1I6UCS6"/>